<accession>A0A6L8WCI0</accession>
<proteinExistence type="predicted"/>
<keyword evidence="1" id="KW-1133">Transmembrane helix</keyword>
<dbReference type="EMBL" id="WTUW01000009">
    <property type="protein sequence ID" value="MZR32123.1"/>
    <property type="molecule type" value="Genomic_DNA"/>
</dbReference>
<protein>
    <submittedName>
        <fullName evidence="2">Uncharacterized protein</fullName>
    </submittedName>
</protein>
<feature type="transmembrane region" description="Helical" evidence="1">
    <location>
        <begin position="35"/>
        <end position="56"/>
    </location>
</feature>
<evidence type="ECO:0000256" key="1">
    <source>
        <dbReference type="SAM" id="Phobius"/>
    </source>
</evidence>
<keyword evidence="3" id="KW-1185">Reference proteome</keyword>
<dbReference type="AlphaFoldDB" id="A0A6L8WCI0"/>
<keyword evidence="1" id="KW-0812">Transmembrane</keyword>
<organism evidence="2 3">
    <name type="scientific">Sneathiella litorea</name>
    <dbReference type="NCBI Taxonomy" id="2606216"/>
    <lineage>
        <taxon>Bacteria</taxon>
        <taxon>Pseudomonadati</taxon>
        <taxon>Pseudomonadota</taxon>
        <taxon>Alphaproteobacteria</taxon>
        <taxon>Sneathiellales</taxon>
        <taxon>Sneathiellaceae</taxon>
        <taxon>Sneathiella</taxon>
    </lineage>
</organism>
<name>A0A6L8WCI0_9PROT</name>
<reference evidence="2 3" key="1">
    <citation type="submission" date="2019-12" db="EMBL/GenBank/DDBJ databases">
        <title>Snethiella sp. nov. sp. isolated from sea sand.</title>
        <authorList>
            <person name="Kim J."/>
            <person name="Jeong S.E."/>
            <person name="Jung H.S."/>
            <person name="Jeon C.O."/>
        </authorList>
    </citation>
    <scope>NUCLEOTIDE SEQUENCE [LARGE SCALE GENOMIC DNA]</scope>
    <source>
        <strain evidence="2 3">DP05</strain>
    </source>
</reference>
<sequence length="144" mass="15749">MDGIQMYQKRLLKEGDHMSEKPSENSGPNLTLLKWIVGVLGALIILFATVIAVTIYKRMTAMETEPASEMQEKTISVSGEMQLGNFGDIHLPIPDDMELISLTPSQERLFVTVGTEGAARLILVVSLNDGSILGSFNLDKEGLQ</sequence>
<dbReference type="Proteomes" id="UP000476030">
    <property type="component" value="Unassembled WGS sequence"/>
</dbReference>
<comment type="caution">
    <text evidence="2">The sequence shown here is derived from an EMBL/GenBank/DDBJ whole genome shotgun (WGS) entry which is preliminary data.</text>
</comment>
<gene>
    <name evidence="2" type="ORF">GQE98_15905</name>
</gene>
<keyword evidence="1" id="KW-0472">Membrane</keyword>
<evidence type="ECO:0000313" key="3">
    <source>
        <dbReference type="Proteomes" id="UP000476030"/>
    </source>
</evidence>
<evidence type="ECO:0000313" key="2">
    <source>
        <dbReference type="EMBL" id="MZR32123.1"/>
    </source>
</evidence>